<accession>A0A371EH80</accession>
<feature type="non-terminal residue" evidence="1">
    <location>
        <position position="1"/>
    </location>
</feature>
<dbReference type="EMBL" id="QJKJ01013925">
    <property type="protein sequence ID" value="RDX65402.1"/>
    <property type="molecule type" value="Genomic_DNA"/>
</dbReference>
<proteinExistence type="predicted"/>
<comment type="caution">
    <text evidence="1">The sequence shown here is derived from an EMBL/GenBank/DDBJ whole genome shotgun (WGS) entry which is preliminary data.</text>
</comment>
<dbReference type="Proteomes" id="UP000257109">
    <property type="component" value="Unassembled WGS sequence"/>
</dbReference>
<evidence type="ECO:0000313" key="2">
    <source>
        <dbReference type="Proteomes" id="UP000257109"/>
    </source>
</evidence>
<evidence type="ECO:0000313" key="1">
    <source>
        <dbReference type="EMBL" id="RDX65402.1"/>
    </source>
</evidence>
<sequence length="95" mass="11149">MHPVSIKVGAARRIRKDIDREKELYIADIEKSLQNWSIPIIKKSEVYKQHSIWSTNQDEIHIMEYGYRDARNNQTLNILKQGVSDQHIREGSSKT</sequence>
<dbReference type="AlphaFoldDB" id="A0A371EH80"/>
<keyword evidence="2" id="KW-1185">Reference proteome</keyword>
<organism evidence="1 2">
    <name type="scientific">Mucuna pruriens</name>
    <name type="common">Velvet bean</name>
    <name type="synonym">Dolichos pruriens</name>
    <dbReference type="NCBI Taxonomy" id="157652"/>
    <lineage>
        <taxon>Eukaryota</taxon>
        <taxon>Viridiplantae</taxon>
        <taxon>Streptophyta</taxon>
        <taxon>Embryophyta</taxon>
        <taxon>Tracheophyta</taxon>
        <taxon>Spermatophyta</taxon>
        <taxon>Magnoliopsida</taxon>
        <taxon>eudicotyledons</taxon>
        <taxon>Gunneridae</taxon>
        <taxon>Pentapetalae</taxon>
        <taxon>rosids</taxon>
        <taxon>fabids</taxon>
        <taxon>Fabales</taxon>
        <taxon>Fabaceae</taxon>
        <taxon>Papilionoideae</taxon>
        <taxon>50 kb inversion clade</taxon>
        <taxon>NPAAA clade</taxon>
        <taxon>indigoferoid/millettioid clade</taxon>
        <taxon>Phaseoleae</taxon>
        <taxon>Mucuna</taxon>
    </lineage>
</organism>
<protein>
    <submittedName>
        <fullName evidence="1">Uncharacterized protein</fullName>
    </submittedName>
</protein>
<name>A0A371EH80_MUCPR</name>
<gene>
    <name evidence="1" type="ORF">CR513_55946</name>
</gene>
<reference evidence="1" key="1">
    <citation type="submission" date="2018-05" db="EMBL/GenBank/DDBJ databases">
        <title>Draft genome of Mucuna pruriens seed.</title>
        <authorList>
            <person name="Nnadi N.E."/>
            <person name="Vos R."/>
            <person name="Hasami M.H."/>
            <person name="Devisetty U.K."/>
            <person name="Aguiy J.C."/>
        </authorList>
    </citation>
    <scope>NUCLEOTIDE SEQUENCE [LARGE SCALE GENOMIC DNA]</scope>
    <source>
        <strain evidence="1">JCA_2017</strain>
    </source>
</reference>